<dbReference type="KEGG" id="clup:CLUP02_05439"/>
<dbReference type="Proteomes" id="UP000830671">
    <property type="component" value="Chromosome 3"/>
</dbReference>
<keyword evidence="2" id="KW-1185">Reference proteome</keyword>
<sequence length="332" mass="36928">MPWTKRPKTVKARKRSVQTVSGSFILQFERLGFAGLQEDGKWNAPSTQGAEPQAFSEEVETKATTLAVLLQNPVVAGGPRKKKQERAGVHLAFCSSLLWAKVPDGGKGQGYKLEGSGVFVILPKVTAYTPPLLRATCSWPVIGGPGKNQLHTLTLLPGPTKTMNSPRLFKWKAQSKDDTHHFTQQRNTYLSQVVFRCFAPAFFPHVVPPSLGRSYPTLIDPYYSSTVPPNLMSIFLACDLYFILSKAFISHLHPILPTSPLLYTILYDNFYRKPHRSFCSITRIVYTQASVRRAATPVHRASTNSTWRCSRVSRGIQPPTDTAIVVSVCPRN</sequence>
<gene>
    <name evidence="1" type="ORF">CLUP02_05439</name>
</gene>
<evidence type="ECO:0000313" key="2">
    <source>
        <dbReference type="Proteomes" id="UP000830671"/>
    </source>
</evidence>
<organism evidence="1 2">
    <name type="scientific">Colletotrichum lupini</name>
    <dbReference type="NCBI Taxonomy" id="145971"/>
    <lineage>
        <taxon>Eukaryota</taxon>
        <taxon>Fungi</taxon>
        <taxon>Dikarya</taxon>
        <taxon>Ascomycota</taxon>
        <taxon>Pezizomycotina</taxon>
        <taxon>Sordariomycetes</taxon>
        <taxon>Hypocreomycetidae</taxon>
        <taxon>Glomerellales</taxon>
        <taxon>Glomerellaceae</taxon>
        <taxon>Colletotrichum</taxon>
        <taxon>Colletotrichum acutatum species complex</taxon>
    </lineage>
</organism>
<proteinExistence type="predicted"/>
<dbReference type="GeneID" id="73339456"/>
<reference evidence="1" key="1">
    <citation type="journal article" date="2021" name="Mol. Plant Microbe Interact.">
        <title>Complete Genome Sequence of the Plant-Pathogenic Fungus Colletotrichum lupini.</title>
        <authorList>
            <person name="Baroncelli R."/>
            <person name="Pensec F."/>
            <person name="Da Lio D."/>
            <person name="Boufleur T."/>
            <person name="Vicente I."/>
            <person name="Sarrocco S."/>
            <person name="Picot A."/>
            <person name="Baraldi E."/>
            <person name="Sukno S."/>
            <person name="Thon M."/>
            <person name="Le Floch G."/>
        </authorList>
    </citation>
    <scope>NUCLEOTIDE SEQUENCE</scope>
    <source>
        <strain evidence="1">IMI 504893</strain>
    </source>
</reference>
<evidence type="ECO:0000313" key="1">
    <source>
        <dbReference type="EMBL" id="UQC79958.1"/>
    </source>
</evidence>
<accession>A0A9Q8WDQ0</accession>
<dbReference type="AlphaFoldDB" id="A0A9Q8WDQ0"/>
<protein>
    <submittedName>
        <fullName evidence="1">Uncharacterized protein</fullName>
    </submittedName>
</protein>
<name>A0A9Q8WDQ0_9PEZI</name>
<dbReference type="EMBL" id="CP019475">
    <property type="protein sequence ID" value="UQC79958.1"/>
    <property type="molecule type" value="Genomic_DNA"/>
</dbReference>
<dbReference type="RefSeq" id="XP_049141589.1">
    <property type="nucleotide sequence ID" value="XM_049284446.1"/>
</dbReference>